<proteinExistence type="predicted"/>
<dbReference type="Proteomes" id="UP000193411">
    <property type="component" value="Unassembled WGS sequence"/>
</dbReference>
<dbReference type="EMBL" id="MCFL01000002">
    <property type="protein sequence ID" value="ORZ40985.1"/>
    <property type="molecule type" value="Genomic_DNA"/>
</dbReference>
<protein>
    <submittedName>
        <fullName evidence="2">Uncharacterized protein</fullName>
    </submittedName>
</protein>
<evidence type="ECO:0000313" key="3">
    <source>
        <dbReference type="Proteomes" id="UP000193411"/>
    </source>
</evidence>
<accession>A0A1Y2I298</accession>
<evidence type="ECO:0000313" key="2">
    <source>
        <dbReference type="EMBL" id="ORZ40985.1"/>
    </source>
</evidence>
<name>A0A1Y2I298_9FUNG</name>
<feature type="compositionally biased region" description="Low complexity" evidence="1">
    <location>
        <begin position="89"/>
        <end position="108"/>
    </location>
</feature>
<feature type="region of interest" description="Disordered" evidence="1">
    <location>
        <begin position="89"/>
        <end position="115"/>
    </location>
</feature>
<keyword evidence="3" id="KW-1185">Reference proteome</keyword>
<evidence type="ECO:0000256" key="1">
    <source>
        <dbReference type="SAM" id="MobiDB-lite"/>
    </source>
</evidence>
<dbReference type="AlphaFoldDB" id="A0A1Y2I298"/>
<gene>
    <name evidence="2" type="ORF">BCR44DRAFT_1424165</name>
</gene>
<organism evidence="2 3">
    <name type="scientific">Catenaria anguillulae PL171</name>
    <dbReference type="NCBI Taxonomy" id="765915"/>
    <lineage>
        <taxon>Eukaryota</taxon>
        <taxon>Fungi</taxon>
        <taxon>Fungi incertae sedis</taxon>
        <taxon>Blastocladiomycota</taxon>
        <taxon>Blastocladiomycetes</taxon>
        <taxon>Blastocladiales</taxon>
        <taxon>Catenariaceae</taxon>
        <taxon>Catenaria</taxon>
    </lineage>
</organism>
<feature type="non-terminal residue" evidence="2">
    <location>
        <position position="115"/>
    </location>
</feature>
<sequence length="115" mass="11733">MIIVGVNAAVTLIEVSVRVAATLATYIGIDTYIKGTIHALAAQVLSQFLTNHRDPTCRSQHLRDIFTYCTIGVTVSDVLRAPAQSAAGATASASGGAGSSAPGTESATIKQSTNA</sequence>
<reference evidence="2 3" key="1">
    <citation type="submission" date="2016-07" db="EMBL/GenBank/DDBJ databases">
        <title>Pervasive Adenine N6-methylation of Active Genes in Fungi.</title>
        <authorList>
            <consortium name="DOE Joint Genome Institute"/>
            <person name="Mondo S.J."/>
            <person name="Dannebaum R.O."/>
            <person name="Kuo R.C."/>
            <person name="Labutti K."/>
            <person name="Haridas S."/>
            <person name="Kuo A."/>
            <person name="Salamov A."/>
            <person name="Ahrendt S.R."/>
            <person name="Lipzen A."/>
            <person name="Sullivan W."/>
            <person name="Andreopoulos W.B."/>
            <person name="Clum A."/>
            <person name="Lindquist E."/>
            <person name="Daum C."/>
            <person name="Ramamoorthy G.K."/>
            <person name="Gryganskyi A."/>
            <person name="Culley D."/>
            <person name="Magnuson J.K."/>
            <person name="James T.Y."/>
            <person name="O'Malley M.A."/>
            <person name="Stajich J.E."/>
            <person name="Spatafora J.W."/>
            <person name="Visel A."/>
            <person name="Grigoriev I.V."/>
        </authorList>
    </citation>
    <scope>NUCLEOTIDE SEQUENCE [LARGE SCALE GENOMIC DNA]</scope>
    <source>
        <strain evidence="2 3">PL171</strain>
    </source>
</reference>
<comment type="caution">
    <text evidence="2">The sequence shown here is derived from an EMBL/GenBank/DDBJ whole genome shotgun (WGS) entry which is preliminary data.</text>
</comment>